<organism evidence="1 3">
    <name type="scientific">Ardenticatena maritima</name>
    <dbReference type="NCBI Taxonomy" id="872965"/>
    <lineage>
        <taxon>Bacteria</taxon>
        <taxon>Bacillati</taxon>
        <taxon>Chloroflexota</taxon>
        <taxon>Ardenticatenia</taxon>
        <taxon>Ardenticatenales</taxon>
        <taxon>Ardenticatenaceae</taxon>
        <taxon>Ardenticatena</taxon>
    </lineage>
</organism>
<protein>
    <submittedName>
        <fullName evidence="1">Uncharacterized protein</fullName>
    </submittedName>
</protein>
<accession>A0A0M8K9H7</accession>
<dbReference type="STRING" id="872965.SE16_11075"/>
<evidence type="ECO:0000313" key="3">
    <source>
        <dbReference type="Proteomes" id="UP000037784"/>
    </source>
</evidence>
<gene>
    <name evidence="1" type="ORF">ARMA_2024</name>
    <name evidence="2" type="ORF">SE16_11075</name>
</gene>
<reference evidence="3" key="3">
    <citation type="submission" date="2015-08" db="EMBL/GenBank/DDBJ databases">
        <title>Draft Genome Sequence of a Heterotrophic Facultative Anaerobic Bacterium Ardenticatena maritima Strain 110S.</title>
        <authorList>
            <person name="Kawaichi S."/>
            <person name="Yoshida T."/>
            <person name="Sako Y."/>
            <person name="Nakamura R."/>
        </authorList>
    </citation>
    <scope>NUCLEOTIDE SEQUENCE [LARGE SCALE GENOMIC DNA]</scope>
    <source>
        <strain evidence="3">110S</strain>
    </source>
</reference>
<comment type="caution">
    <text evidence="1">The sequence shown here is derived from an EMBL/GenBank/DDBJ whole genome shotgun (WGS) entry which is preliminary data.</text>
</comment>
<evidence type="ECO:0000313" key="2">
    <source>
        <dbReference type="EMBL" id="KPL87096.1"/>
    </source>
</evidence>
<name>A0A0M8K9H7_9CHLR</name>
<dbReference type="InParanoid" id="A0A0M8K9H7"/>
<dbReference type="Proteomes" id="UP000037784">
    <property type="component" value="Unassembled WGS sequence"/>
</dbReference>
<dbReference type="Proteomes" id="UP000050502">
    <property type="component" value="Unassembled WGS sequence"/>
</dbReference>
<reference evidence="1 3" key="1">
    <citation type="journal article" date="2015" name="Genome Announc.">
        <title>Draft Genome Sequence of a Heterotrophic Facultative Anaerobic Thermophilic Bacterium, Ardenticatena maritima Strain 110ST.</title>
        <authorList>
            <person name="Kawaichi S."/>
            <person name="Yoshida T."/>
            <person name="Sako Y."/>
            <person name="Nakamura R."/>
        </authorList>
    </citation>
    <scope>NUCLEOTIDE SEQUENCE [LARGE SCALE GENOMIC DNA]</scope>
    <source>
        <strain evidence="1 3">110S</strain>
    </source>
</reference>
<dbReference type="EMBL" id="LGKN01000006">
    <property type="protein sequence ID" value="KPL87096.1"/>
    <property type="molecule type" value="Genomic_DNA"/>
</dbReference>
<dbReference type="OrthoDB" id="160864at2"/>
<sequence>MRLALLRSTVDTPFQIDFSWFEKQNISLDVLLREQLCDQCAREFGDTVPDETLDYVDPNTGEVFRVDPIREAILSHCQWRPDYIGNETPLAIAVFRALLANNNRPMTPKELYQRIRRGSPETILQLLTRGGVKYGILPAR</sequence>
<evidence type="ECO:0000313" key="1">
    <source>
        <dbReference type="EMBL" id="GAP63601.1"/>
    </source>
</evidence>
<dbReference type="RefSeq" id="WP_054493410.1">
    <property type="nucleotide sequence ID" value="NZ_BBZA01000172.1"/>
</dbReference>
<reference evidence="2 4" key="2">
    <citation type="submission" date="2015-07" db="EMBL/GenBank/DDBJ databases">
        <title>Whole genome sequence of Ardenticatena maritima DSM 23922.</title>
        <authorList>
            <person name="Hemp J."/>
            <person name="Ward L.M."/>
            <person name="Pace L.A."/>
            <person name="Fischer W.W."/>
        </authorList>
    </citation>
    <scope>NUCLEOTIDE SEQUENCE [LARGE SCALE GENOMIC DNA]</scope>
    <source>
        <strain evidence="2 4">110S</strain>
    </source>
</reference>
<proteinExistence type="predicted"/>
<dbReference type="AlphaFoldDB" id="A0A0M8K9H7"/>
<evidence type="ECO:0000313" key="4">
    <source>
        <dbReference type="Proteomes" id="UP000050502"/>
    </source>
</evidence>
<keyword evidence="3" id="KW-1185">Reference proteome</keyword>
<dbReference type="EMBL" id="BBZA01000172">
    <property type="protein sequence ID" value="GAP63601.1"/>
    <property type="molecule type" value="Genomic_DNA"/>
</dbReference>